<reference evidence="2 3" key="1">
    <citation type="submission" date="2014-04" db="EMBL/GenBank/DDBJ databases">
        <authorList>
            <consortium name="DOE Joint Genome Institute"/>
            <person name="Kuo A."/>
            <person name="Kohler A."/>
            <person name="Nagy L.G."/>
            <person name="Floudas D."/>
            <person name="Copeland A."/>
            <person name="Barry K.W."/>
            <person name="Cichocki N."/>
            <person name="Veneault-Fourrey C."/>
            <person name="LaButti K."/>
            <person name="Lindquist E.A."/>
            <person name="Lipzen A."/>
            <person name="Lundell T."/>
            <person name="Morin E."/>
            <person name="Murat C."/>
            <person name="Sun H."/>
            <person name="Tunlid A."/>
            <person name="Henrissat B."/>
            <person name="Grigoriev I.V."/>
            <person name="Hibbett D.S."/>
            <person name="Martin F."/>
            <person name="Nordberg H.P."/>
            <person name="Cantor M.N."/>
            <person name="Hua S.X."/>
        </authorList>
    </citation>
    <scope>NUCLEOTIDE SEQUENCE [LARGE SCALE GENOMIC DNA]</scope>
    <source>
        <strain evidence="2 3">LaAM-08-1</strain>
    </source>
</reference>
<reference evidence="3" key="2">
    <citation type="submission" date="2015-01" db="EMBL/GenBank/DDBJ databases">
        <title>Evolutionary Origins and Diversification of the Mycorrhizal Mutualists.</title>
        <authorList>
            <consortium name="DOE Joint Genome Institute"/>
            <consortium name="Mycorrhizal Genomics Consortium"/>
            <person name="Kohler A."/>
            <person name="Kuo A."/>
            <person name="Nagy L.G."/>
            <person name="Floudas D."/>
            <person name="Copeland A."/>
            <person name="Barry K.W."/>
            <person name="Cichocki N."/>
            <person name="Veneault-Fourrey C."/>
            <person name="LaButti K."/>
            <person name="Lindquist E.A."/>
            <person name="Lipzen A."/>
            <person name="Lundell T."/>
            <person name="Morin E."/>
            <person name="Murat C."/>
            <person name="Riley R."/>
            <person name="Ohm R."/>
            <person name="Sun H."/>
            <person name="Tunlid A."/>
            <person name="Henrissat B."/>
            <person name="Grigoriev I.V."/>
            <person name="Hibbett D.S."/>
            <person name="Martin F."/>
        </authorList>
    </citation>
    <scope>NUCLEOTIDE SEQUENCE [LARGE SCALE GENOMIC DNA]</scope>
    <source>
        <strain evidence="3">LaAM-08-1</strain>
    </source>
</reference>
<feature type="region of interest" description="Disordered" evidence="1">
    <location>
        <begin position="91"/>
        <end position="126"/>
    </location>
</feature>
<keyword evidence="3" id="KW-1185">Reference proteome</keyword>
<dbReference type="OrthoDB" id="5592486at2759"/>
<feature type="compositionally biased region" description="Basic and acidic residues" evidence="1">
    <location>
        <begin position="503"/>
        <end position="513"/>
    </location>
</feature>
<dbReference type="AlphaFoldDB" id="A0A0C9YHL3"/>
<evidence type="ECO:0000313" key="3">
    <source>
        <dbReference type="Proteomes" id="UP000054477"/>
    </source>
</evidence>
<accession>A0A0C9YHL3</accession>
<dbReference type="PROSITE" id="PS51257">
    <property type="entry name" value="PROKAR_LIPOPROTEIN"/>
    <property type="match status" value="1"/>
</dbReference>
<gene>
    <name evidence="2" type="ORF">K443DRAFT_673394</name>
</gene>
<evidence type="ECO:0008006" key="4">
    <source>
        <dbReference type="Google" id="ProtNLM"/>
    </source>
</evidence>
<dbReference type="EMBL" id="KN838547">
    <property type="protein sequence ID" value="KIK07478.1"/>
    <property type="molecule type" value="Genomic_DNA"/>
</dbReference>
<evidence type="ECO:0000256" key="1">
    <source>
        <dbReference type="SAM" id="MobiDB-lite"/>
    </source>
</evidence>
<dbReference type="Gene3D" id="3.40.50.1820">
    <property type="entry name" value="alpha/beta hydrolase"/>
    <property type="match status" value="1"/>
</dbReference>
<dbReference type="STRING" id="1095629.A0A0C9YHL3"/>
<proteinExistence type="predicted"/>
<name>A0A0C9YHL3_9AGAR</name>
<dbReference type="Proteomes" id="UP000054477">
    <property type="component" value="Unassembled WGS sequence"/>
</dbReference>
<dbReference type="SUPFAM" id="SSF53474">
    <property type="entry name" value="alpha/beta-Hydrolases"/>
    <property type="match status" value="1"/>
</dbReference>
<dbReference type="HOGENOM" id="CLU_015737_2_1_1"/>
<evidence type="ECO:0000313" key="2">
    <source>
        <dbReference type="EMBL" id="KIK07478.1"/>
    </source>
</evidence>
<feature type="region of interest" description="Disordered" evidence="1">
    <location>
        <begin position="503"/>
        <end position="565"/>
    </location>
</feature>
<protein>
    <recommendedName>
        <fullName evidence="4">GPI inositol-deacylase</fullName>
    </recommendedName>
</protein>
<dbReference type="InterPro" id="IPR029058">
    <property type="entry name" value="AB_hydrolase_fold"/>
</dbReference>
<organism evidence="2 3">
    <name type="scientific">Laccaria amethystina LaAM-08-1</name>
    <dbReference type="NCBI Taxonomy" id="1095629"/>
    <lineage>
        <taxon>Eukaryota</taxon>
        <taxon>Fungi</taxon>
        <taxon>Dikarya</taxon>
        <taxon>Basidiomycota</taxon>
        <taxon>Agaricomycotina</taxon>
        <taxon>Agaricomycetes</taxon>
        <taxon>Agaricomycetidae</taxon>
        <taxon>Agaricales</taxon>
        <taxon>Agaricineae</taxon>
        <taxon>Hydnangiaceae</taxon>
        <taxon>Laccaria</taxon>
    </lineage>
</organism>
<sequence length="565" mass="62005">MADKSPTTTTTTTKTPAACFTTAACSSNSSDSPTATSYSPCLADTLDTMPSRPHTPVLRWLSNVSSTRSSPPSSPPPHNLALLNEALNEPLRPPAARLPPSFRASRNLSRPPPFLDNLTRSTLPSSSLSPPIASFHSIRSDVIRPPPIVLAHSPSARSSLDSLRSFYSRSMSTHSADLLTGNPLQTSSSTTSSWWWFQSDNNVSSPVVDDRHETLPVNGTKNKYKSPRNPVVFCHGLLGFDSVTIGPAIAPLEVAHWRGIKEVLEENGTEVLITRVPATSSPAERAKVLEKRISQVYPGRSVHLIDCRYLTTHLTQRKFHVLSITTIATPHRGSSFADHFLSTVGRARMPSVLSLLDLLPNGGGDGKAFECLTIESMRKFNEETPDVEGVRYFSWGAVYDPGLIDTWKWPHSVILEREGPNDGLVSVESSKWGTYLGTLSQVNHLDLVGWINTARYKWAEMMGKEIEFRPATFYLGIADMLAHEVEGQENEDVIGSKTTAEIEERANQRHPPIDETTADQGDNRVRKQMLESLNVVGAQLPSSESLESVPDPKPRTHRQSSSSTS</sequence>